<reference evidence="10" key="1">
    <citation type="journal article" date="2016" name="Curr. Genet.">
        <title>Hoarding and horizontal transfer led to an expanded gene and intron repertoire in the plastid genome of the diatom, Toxarium undulatum (Bacillariophyta).</title>
        <authorList>
            <person name="Ruck E.C."/>
            <person name="Linard S.R."/>
            <person name="Nakov T."/>
            <person name="Theriot E.C."/>
            <person name="Alverson A.J."/>
        </authorList>
    </citation>
    <scope>NUCLEOTIDE SEQUENCE</scope>
    <source>
        <strain evidence="10">ECT3802</strain>
    </source>
</reference>
<evidence type="ECO:0000256" key="3">
    <source>
        <dbReference type="ARBA" id="ARBA00022695"/>
    </source>
</evidence>
<evidence type="ECO:0000313" key="10">
    <source>
        <dbReference type="EMBL" id="AOS86604.1"/>
    </source>
</evidence>
<sequence>MTNYIYNNKLIGKKQLKQLLAWSFSNYNCIEACTLADELKYLGFKYATKAGLSISIEDLKVPFIKHEMLQNANKNIKNVEKICLKGKITDVEKFQKVINTWSITSESLKNEVISYFKNYDPLNSVYIMAFSGARGNVSQVRQLVGMRGLMADPSGAILKLPIKKNFREGLTITDYLMSAYGARKGIVDTALKTANSGYLTRRLIDVAQDILIREKDCFSNYSYLIFEQDIEKIEKKIIGRLLNKSIYIPKTQKLLANVNTQITSNLLNICKQYKIKKFYIRSPLTCQLYRSVCQRCYGWDIAKENLIDFGEAVGIIAGQSIGEPGTQLTMRTFHTGGIFTSELSQQIKSPISGLIKLSKILKTKFLRTNKGENVLITKNSGSLTIIPEKNGAKLIHIELDRNTILFAKNNQYVKQNTTIGELLTNKKQIRTEIRPIFAPNSGEIIIPRLKNKQHIIKKNLLLWLLSGQVYKGPLNSFLNYYSDYKINQKNYIFRTKIVIPFSGIVSQTNEKFNLVQKCIEISNRNYFLCNCYIKKWYINLWIKKYILTYKNSNYILNQNHVNISKCLGSLLTNKFKTLTGGISYSLNPKNILSANKIYYYKSTDNFVFKYILQEIICFIEMIWLIDKISDKNWMIKNFEKKWKRQLINIWNKIHTNIYPKSLTKTNYIKISNTLLWINEETHNLNCAKNMLLVEDGNFISKNFEIFPNTFSKTQGIVAFLQIGNIVQKIWIKSGAVYQGDKIENFSKNFYFPGETIANNIIISKPSFCEIITIENTNQLLIRPVDVYEIPIINSLNNLLQTTLQLNLILDFTNIIKHFYKSSQRIERNFSINLISNILKLKPDINLTNNINIKILPNLKQQLLEILLTKTLFINHYILPNLKYSNINTCLLLEQNQYLNSYSIIGYLESITNKSLKIVKIKSKQTEIKQIFLISNKDCIVINRNHSNGKKINQLVINTQNLNYSGRIIIDNGQFVTIQKGKPYFFPNCKNDDSQLSQNIKYTVFDQNNKLFEKIIAKNHYINLKYFDITKKCLIEKLFNYKSFCSINQKIDVGIKIEFSKMFIEKNTKVYIKTIPILLKNALIQNPKFETKALAKLKPVSTFQKLKKKKIKKLYVFFKTTNLSFNYIRNNFNSEENSVMLLKILTTPFQNSIGIYPITENYFDEDYNSVLCKNNQFIENGQMLGLLTFEKEITGDIVQGLPRIEQLFEARKVRTMYKLIPLNKKKHLLIQQTSIDSSFEFKKLGITIKENGKINPHNLLKIYFNYYGSNRRFFCDQNKTFLVTKLMDNFEASYRTFKKVQSLILNLIQAVYKSQGVSIIDKHFEIIIKQMTTKVLITYEGNSPLLPREVIDLYHIKYINKIIKFHNKKPAYYVPILFGITKAALNNPSFISAASFQETTRVLTKAAIEGKLDWLRGLKENIIIGGLIPAGTGSQTYINCFKKKLTKTAQSKLQLKNLN</sequence>
<feature type="binding site" evidence="6">
    <location>
        <position position="296"/>
    </location>
    <ligand>
        <name>Zn(2+)</name>
        <dbReference type="ChEBI" id="CHEBI:29105"/>
    </ligand>
</feature>
<feature type="binding site" evidence="6">
    <location>
        <position position="286"/>
    </location>
    <ligand>
        <name>Zn(2+)</name>
        <dbReference type="ChEBI" id="CHEBI:29105"/>
    </ligand>
</feature>
<geneLocation type="chloroplast" evidence="10"/>
<feature type="binding site" evidence="6">
    <location>
        <position position="293"/>
    </location>
    <ligand>
        <name>Zn(2+)</name>
        <dbReference type="ChEBI" id="CHEBI:29105"/>
    </ligand>
</feature>
<feature type="domain" description="RNA polymerase Rpb1" evidence="9">
    <location>
        <begin position="88"/>
        <end position="166"/>
    </location>
</feature>
<feature type="binding site" evidence="6">
    <location>
        <position position="217"/>
    </location>
    <ligand>
        <name>Zn(2+)</name>
        <dbReference type="ChEBI" id="CHEBI:29105"/>
    </ligand>
</feature>
<keyword evidence="6" id="KW-0479">Metal-binding</keyword>
<dbReference type="GO" id="GO:0000428">
    <property type="term" value="C:DNA-directed RNA polymerase complex"/>
    <property type="evidence" value="ECO:0007669"/>
    <property type="project" value="UniProtKB-KW"/>
</dbReference>
<dbReference type="PANTHER" id="PTHR19376:SF63">
    <property type="entry name" value="DNA-DIRECTED RNA POLYMERASE SUBUNIT BETA"/>
    <property type="match status" value="1"/>
</dbReference>
<dbReference type="Gene3D" id="1.10.1790.20">
    <property type="match status" value="1"/>
</dbReference>
<protein>
    <recommendedName>
        <fullName evidence="6">DNA-directed RNA polymerase subunit beta''</fullName>
        <ecNumber evidence="6">2.7.7.6</ecNumber>
    </recommendedName>
    <alternativeName>
        <fullName evidence="6">PEP</fullName>
    </alternativeName>
    <alternativeName>
        <fullName evidence="6">Plastid-encoded RNA polymerase subunit beta''</fullName>
        <shortName evidence="6">RNA polymerase subunit beta''</shortName>
    </alternativeName>
</protein>
<keyword evidence="1 6" id="KW-0240">DNA-directed RNA polymerase</keyword>
<evidence type="ECO:0000259" key="8">
    <source>
        <dbReference type="Pfam" id="PF04998"/>
    </source>
</evidence>
<dbReference type="InterPro" id="IPR007081">
    <property type="entry name" value="RNA_pol_Rpb1_5"/>
</dbReference>
<keyword evidence="5 6" id="KW-0804">Transcription</keyword>
<dbReference type="GO" id="GO:0006351">
    <property type="term" value="P:DNA-templated transcription"/>
    <property type="evidence" value="ECO:0007669"/>
    <property type="project" value="UniProtKB-UniRule"/>
</dbReference>
<dbReference type="Pfam" id="PF04998">
    <property type="entry name" value="RNA_pol_Rpb1_5"/>
    <property type="match status" value="1"/>
</dbReference>
<dbReference type="InterPro" id="IPR045867">
    <property type="entry name" value="DNA-dir_RpoC_beta_prime"/>
</dbReference>
<dbReference type="InterPro" id="IPR038120">
    <property type="entry name" value="Rpb1_funnel_sf"/>
</dbReference>
<comment type="function">
    <text evidence="6">DNA-dependent RNA polymerase catalyzes the transcription of DNA into RNA using the four ribonucleoside triphosphates as substrates.</text>
</comment>
<comment type="subcellular location">
    <subcellularLocation>
        <location evidence="6">Plastid</location>
        <location evidence="6">Chloroplast</location>
    </subcellularLocation>
</comment>
<dbReference type="Gene3D" id="1.10.132.30">
    <property type="match status" value="1"/>
</dbReference>
<keyword evidence="2 6" id="KW-0808">Transferase</keyword>
<dbReference type="GO" id="GO:0008270">
    <property type="term" value="F:zinc ion binding"/>
    <property type="evidence" value="ECO:0007669"/>
    <property type="project" value="UniProtKB-UniRule"/>
</dbReference>
<feature type="domain" description="RNA polymerase Rpb1" evidence="8">
    <location>
        <begin position="169"/>
        <end position="1383"/>
    </location>
</feature>
<evidence type="ECO:0000259" key="7">
    <source>
        <dbReference type="Pfam" id="PF04983"/>
    </source>
</evidence>
<evidence type="ECO:0000259" key="9">
    <source>
        <dbReference type="Pfam" id="PF05000"/>
    </source>
</evidence>
<comment type="similarity">
    <text evidence="6">Belongs to the RNA polymerase beta' chain family. RpoC2 subfamily.</text>
</comment>
<dbReference type="Pfam" id="PF04983">
    <property type="entry name" value="RNA_pol_Rpb1_3"/>
    <property type="match status" value="1"/>
</dbReference>
<dbReference type="NCBIfam" id="TIGR02388">
    <property type="entry name" value="rpoC2_cyan"/>
    <property type="match status" value="1"/>
</dbReference>
<dbReference type="Pfam" id="PF05000">
    <property type="entry name" value="RNA_pol_Rpb1_4"/>
    <property type="match status" value="1"/>
</dbReference>
<dbReference type="SUPFAM" id="SSF64484">
    <property type="entry name" value="beta and beta-prime subunits of DNA dependent RNA-polymerase"/>
    <property type="match status" value="2"/>
</dbReference>
<dbReference type="InterPro" id="IPR007066">
    <property type="entry name" value="RNA_pol_Rpb1_3"/>
</dbReference>
<dbReference type="GO" id="GO:0003677">
    <property type="term" value="F:DNA binding"/>
    <property type="evidence" value="ECO:0007669"/>
    <property type="project" value="UniProtKB-UniRule"/>
</dbReference>
<keyword evidence="10" id="KW-0934">Plastid</keyword>
<dbReference type="InterPro" id="IPR007083">
    <property type="entry name" value="RNA_pol_Rpb1_4"/>
</dbReference>
<dbReference type="GeneID" id="29293127"/>
<dbReference type="EMBL" id="KX619437">
    <property type="protein sequence ID" value="AOS86604.1"/>
    <property type="molecule type" value="Genomic_DNA"/>
</dbReference>
<evidence type="ECO:0000256" key="1">
    <source>
        <dbReference type="ARBA" id="ARBA00022478"/>
    </source>
</evidence>
<feature type="domain" description="RNA polymerase Rpb1" evidence="7">
    <location>
        <begin position="7"/>
        <end position="59"/>
    </location>
</feature>
<comment type="subunit">
    <text evidence="6">In plastids the minimal PEP RNA polymerase catalytic core is composed of four subunits: alpha, beta, beta', and beta''. When a (nuclear-encoded) sigma factor is associated with the core the holoenzyme is formed, which can initiate transcription.</text>
</comment>
<keyword evidence="10" id="KW-0150">Chloroplast</keyword>
<dbReference type="RefSeq" id="YP_009308861.1">
    <property type="nucleotide sequence ID" value="NC_031425.1"/>
</dbReference>
<comment type="cofactor">
    <cofactor evidence="6">
        <name>Zn(2+)</name>
        <dbReference type="ChEBI" id="CHEBI:29105"/>
    </cofactor>
    <text evidence="6">Binds 1 Zn(2+) ion per subunit.</text>
</comment>
<dbReference type="Gene3D" id="1.10.274.100">
    <property type="entry name" value="RNA polymerase Rpb1, domain 3"/>
    <property type="match status" value="1"/>
</dbReference>
<comment type="catalytic activity">
    <reaction evidence="6">
        <text>RNA(n) + a ribonucleoside 5'-triphosphate = RNA(n+1) + diphosphate</text>
        <dbReference type="Rhea" id="RHEA:21248"/>
        <dbReference type="Rhea" id="RHEA-COMP:14527"/>
        <dbReference type="Rhea" id="RHEA-COMP:17342"/>
        <dbReference type="ChEBI" id="CHEBI:33019"/>
        <dbReference type="ChEBI" id="CHEBI:61557"/>
        <dbReference type="ChEBI" id="CHEBI:140395"/>
        <dbReference type="EC" id="2.7.7.6"/>
    </reaction>
</comment>
<dbReference type="PANTHER" id="PTHR19376">
    <property type="entry name" value="DNA-DIRECTED RNA POLYMERASE"/>
    <property type="match status" value="1"/>
</dbReference>
<name>A0A1D8DCP5_9STRA</name>
<dbReference type="GO" id="GO:0009507">
    <property type="term" value="C:chloroplast"/>
    <property type="evidence" value="ECO:0007669"/>
    <property type="project" value="UniProtKB-SubCell"/>
</dbReference>
<dbReference type="EC" id="2.7.7.6" evidence="6"/>
<evidence type="ECO:0000256" key="2">
    <source>
        <dbReference type="ARBA" id="ARBA00022679"/>
    </source>
</evidence>
<dbReference type="CDD" id="cd02655">
    <property type="entry name" value="RNAP_beta'_C"/>
    <property type="match status" value="1"/>
</dbReference>
<proteinExistence type="inferred from homology"/>
<dbReference type="InterPro" id="IPR012756">
    <property type="entry name" value="DNA-dir_RpoC2_beta_pp"/>
</dbReference>
<keyword evidence="4 6" id="KW-0862">Zinc</keyword>
<accession>A0A1D8DCP5</accession>
<evidence type="ECO:0000256" key="6">
    <source>
        <dbReference type="HAMAP-Rule" id="MF_01324"/>
    </source>
</evidence>
<dbReference type="InterPro" id="IPR042102">
    <property type="entry name" value="RNA_pol_Rpb1_3_sf"/>
</dbReference>
<dbReference type="Gene3D" id="1.10.150.390">
    <property type="match status" value="1"/>
</dbReference>
<dbReference type="GO" id="GO:0003899">
    <property type="term" value="F:DNA-directed RNA polymerase activity"/>
    <property type="evidence" value="ECO:0007669"/>
    <property type="project" value="UniProtKB-UniRule"/>
</dbReference>
<gene>
    <name evidence="6 10" type="primary">rpoC2</name>
</gene>
<organism evidence="10">
    <name type="scientific">Toxarium undulatum</name>
    <dbReference type="NCBI Taxonomy" id="210620"/>
    <lineage>
        <taxon>Eukaryota</taxon>
        <taxon>Sar</taxon>
        <taxon>Stramenopiles</taxon>
        <taxon>Ochrophyta</taxon>
        <taxon>Bacillariophyta</taxon>
        <taxon>Mediophyceae</taxon>
        <taxon>Toxariales</taxon>
        <taxon>Toxariaceae</taxon>
        <taxon>Toxarium</taxon>
    </lineage>
</organism>
<evidence type="ECO:0000256" key="5">
    <source>
        <dbReference type="ARBA" id="ARBA00023163"/>
    </source>
</evidence>
<keyword evidence="3 6" id="KW-0548">Nucleotidyltransferase</keyword>
<evidence type="ECO:0000256" key="4">
    <source>
        <dbReference type="ARBA" id="ARBA00022833"/>
    </source>
</evidence>
<dbReference type="HAMAP" id="MF_01324">
    <property type="entry name" value="RNApol_bact_RpoC2"/>
    <property type="match status" value="1"/>
</dbReference>